<proteinExistence type="predicted"/>
<dbReference type="EMBL" id="LK995477">
    <property type="protein sequence ID" value="CED92755.1"/>
    <property type="molecule type" value="Genomic_DNA"/>
</dbReference>
<dbReference type="AlphaFoldDB" id="A0A1L7RF65"/>
<dbReference type="GO" id="GO:0016787">
    <property type="term" value="F:hydrolase activity"/>
    <property type="evidence" value="ECO:0007669"/>
    <property type="project" value="UniProtKB-KW"/>
</dbReference>
<dbReference type="RefSeq" id="WP_210579169.1">
    <property type="nucleotide sequence ID" value="NZ_LK995477.1"/>
</dbReference>
<organism evidence="2">
    <name type="scientific">Actinomyces succiniciruminis</name>
    <dbReference type="NCBI Taxonomy" id="1522002"/>
    <lineage>
        <taxon>Bacteria</taxon>
        <taxon>Bacillati</taxon>
        <taxon>Actinomycetota</taxon>
        <taxon>Actinomycetes</taxon>
        <taxon>Actinomycetales</taxon>
        <taxon>Actinomycetaceae</taxon>
        <taxon>Actinomyces</taxon>
    </lineage>
</organism>
<dbReference type="Pfam" id="PF12697">
    <property type="entry name" value="Abhydrolase_6"/>
    <property type="match status" value="1"/>
</dbReference>
<dbReference type="InterPro" id="IPR000073">
    <property type="entry name" value="AB_hydrolase_1"/>
</dbReference>
<dbReference type="Gene3D" id="3.40.50.1820">
    <property type="entry name" value="alpha/beta hydrolase"/>
    <property type="match status" value="1"/>
</dbReference>
<accession>A0A1L7RF65</accession>
<evidence type="ECO:0000259" key="1">
    <source>
        <dbReference type="Pfam" id="PF12697"/>
    </source>
</evidence>
<sequence>MSNPIVIARQGAFQAGGTVQTAPGTFDAVTGQLAEAGQTRHSDHAHVFYQLPEDANGHKLVFLHGFGQSFSGWQSTPDGREGWADFFLRRGYGIYLVDQPRRGQAGQSSVPVEITATPDDQNWFTQFRMGRWPEFAEGIQLPTDDESMDQFFRQMTPDTGEFDIPVITDALVAVLEKSGPATFVTHSQGGIPGWFIAAASPNIESVVAIEPGSFLFPEDECPEPITTEYPVAAAGIPVPAEQFEALTRFPIRVYYGDYIPAEGVDEEVPANQFWRGVLAIAREFERVVNAHGGDCEVVVLPEEGIRGNDHFMFQDRNSDEIAAHIHAWLDSKGLA</sequence>
<dbReference type="CDD" id="cd12810">
    <property type="entry name" value="Esterase_713_like-3"/>
    <property type="match status" value="1"/>
</dbReference>
<name>A0A1L7RF65_9ACTO</name>
<dbReference type="SUPFAM" id="SSF53474">
    <property type="entry name" value="alpha/beta-Hydrolases"/>
    <property type="match status" value="1"/>
</dbReference>
<dbReference type="PANTHER" id="PTHR43194">
    <property type="entry name" value="HYDROLASE ALPHA/BETA FOLD FAMILY"/>
    <property type="match status" value="1"/>
</dbReference>
<reference evidence="2" key="1">
    <citation type="submission" date="2014-07" db="EMBL/GenBank/DDBJ databases">
        <authorList>
            <person name="Zhang J.E."/>
            <person name="Yang H."/>
            <person name="Guo J."/>
            <person name="Deng Z."/>
            <person name="Luo H."/>
            <person name="Luo M."/>
            <person name="Zhao B."/>
        </authorList>
    </citation>
    <scope>NUCLEOTIDE SEQUENCE</scope>
    <source>
        <strain evidence="2">AM4</strain>
    </source>
</reference>
<dbReference type="InterPro" id="IPR029058">
    <property type="entry name" value="AB_hydrolase_fold"/>
</dbReference>
<keyword evidence="2" id="KW-0378">Hydrolase</keyword>
<evidence type="ECO:0000313" key="2">
    <source>
        <dbReference type="EMBL" id="CED92755.1"/>
    </source>
</evidence>
<gene>
    <name evidence="2" type="ORF">AAM4_0735</name>
</gene>
<protein>
    <submittedName>
        <fullName evidence="2">Alpha/beta hydrolase protein</fullName>
    </submittedName>
</protein>
<feature type="domain" description="AB hydrolase-1" evidence="1">
    <location>
        <begin position="60"/>
        <end position="282"/>
    </location>
</feature>
<dbReference type="InterPro" id="IPR050228">
    <property type="entry name" value="Carboxylesterase_BioH"/>
</dbReference>
<dbReference type="PANTHER" id="PTHR43194:SF4">
    <property type="entry name" value="AB HYDROLASE-1 DOMAIN-CONTAINING PROTEIN"/>
    <property type="match status" value="1"/>
</dbReference>